<dbReference type="SUPFAM" id="SSF51206">
    <property type="entry name" value="cAMP-binding domain-like"/>
    <property type="match status" value="1"/>
</dbReference>
<keyword evidence="1" id="KW-0813">Transport</keyword>
<accession>A0ABM3ZZT8</accession>
<name>A0ABM3ZZT8_ZIZJJ</name>
<dbReference type="Proteomes" id="UP001652623">
    <property type="component" value="Chromosome 2"/>
</dbReference>
<evidence type="ECO:0000313" key="3">
    <source>
        <dbReference type="Proteomes" id="UP001652623"/>
    </source>
</evidence>
<dbReference type="Gene3D" id="1.10.287.630">
    <property type="entry name" value="Helix hairpin bin"/>
    <property type="match status" value="1"/>
</dbReference>
<keyword evidence="1" id="KW-1071">Ligand-gated ion channel</keyword>
<keyword evidence="1" id="KW-0406">Ion transport</keyword>
<gene>
    <name evidence="4" type="primary">LOC107419552</name>
</gene>
<reference evidence="4" key="1">
    <citation type="submission" date="2025-08" db="UniProtKB">
        <authorList>
            <consortium name="RefSeq"/>
        </authorList>
    </citation>
    <scope>IDENTIFICATION</scope>
    <source>
        <tissue evidence="4">Seedling</tissue>
    </source>
</reference>
<keyword evidence="2" id="KW-0407">Ion channel</keyword>
<organism evidence="3 4">
    <name type="scientific">Ziziphus jujuba</name>
    <name type="common">Chinese jujube</name>
    <name type="synonym">Ziziphus sativa</name>
    <dbReference type="NCBI Taxonomy" id="326968"/>
    <lineage>
        <taxon>Eukaryota</taxon>
        <taxon>Viridiplantae</taxon>
        <taxon>Streptophyta</taxon>
        <taxon>Embryophyta</taxon>
        <taxon>Tracheophyta</taxon>
        <taxon>Spermatophyta</taxon>
        <taxon>Magnoliopsida</taxon>
        <taxon>eudicotyledons</taxon>
        <taxon>Gunneridae</taxon>
        <taxon>Pentapetalae</taxon>
        <taxon>rosids</taxon>
        <taxon>fabids</taxon>
        <taxon>Rosales</taxon>
        <taxon>Rhamnaceae</taxon>
        <taxon>Paliureae</taxon>
        <taxon>Ziziphus</taxon>
    </lineage>
</organism>
<keyword evidence="3" id="KW-1185">Reference proteome</keyword>
<evidence type="ECO:0000256" key="1">
    <source>
        <dbReference type="ARBA" id="ARBA00023286"/>
    </source>
</evidence>
<evidence type="ECO:0000313" key="4">
    <source>
        <dbReference type="RefSeq" id="XP_060669998.1"/>
    </source>
</evidence>
<dbReference type="RefSeq" id="XP_060669998.1">
    <property type="nucleotide sequence ID" value="XM_060814015.1"/>
</dbReference>
<protein>
    <submittedName>
        <fullName evidence="4">Probable cyclic nucleotide-gated ion channel 20, chloroplastic</fullName>
    </submittedName>
</protein>
<dbReference type="PANTHER" id="PTHR45651:SF11">
    <property type="entry name" value="CYCLIC NUCLEOTIDE-GATED ION CHANNEL 20, CHLOROPLASTIC-RELATED"/>
    <property type="match status" value="1"/>
</dbReference>
<evidence type="ECO:0000256" key="2">
    <source>
        <dbReference type="ARBA" id="ARBA00023303"/>
    </source>
</evidence>
<dbReference type="GeneID" id="107419552"/>
<dbReference type="PANTHER" id="PTHR45651">
    <property type="entry name" value="CYCLIC NUCLEOTIDE-GATED ION CHANNEL 15-RELATED-RELATED"/>
    <property type="match status" value="1"/>
</dbReference>
<dbReference type="InterPro" id="IPR018490">
    <property type="entry name" value="cNMP-bd_dom_sf"/>
</dbReference>
<proteinExistence type="predicted"/>
<sequence>MIPTAQRAQQFTITKQLHTNTRKVWVYLIPRRLEMSLRRHDVEQWMSHRRLPEELRRRVPQAEQYIWAATRGVNEEILLENLPEDPQRDIRRHLFMFIKKVRIFSLMDEHILDAICERLRQKTYIGGQDCLQIPTEMGLRNLFMPSMWKRDGFQRMKLNQLQDQLK</sequence>